<dbReference type="AlphaFoldDB" id="A0A7X6N114"/>
<dbReference type="GO" id="GO:0051287">
    <property type="term" value="F:NAD binding"/>
    <property type="evidence" value="ECO:0007669"/>
    <property type="project" value="InterPro"/>
</dbReference>
<comment type="caution">
    <text evidence="7">The sequence shown here is derived from an EMBL/GenBank/DDBJ whole genome shotgun (WGS) entry which is preliminary data.</text>
</comment>
<evidence type="ECO:0000256" key="2">
    <source>
        <dbReference type="ARBA" id="ARBA00023002"/>
    </source>
</evidence>
<reference evidence="7 8" key="1">
    <citation type="submission" date="2020-04" db="EMBL/GenBank/DDBJ databases">
        <title>MicrobeNet Type strains.</title>
        <authorList>
            <person name="Nicholson A.C."/>
        </authorList>
    </citation>
    <scope>NUCLEOTIDE SEQUENCE [LARGE SCALE GENOMIC DNA]</scope>
    <source>
        <strain evidence="7 8">CCUG 61472</strain>
    </source>
</reference>
<dbReference type="Gene3D" id="3.40.50.720">
    <property type="entry name" value="NAD(P)-binding Rossmann-like Domain"/>
    <property type="match status" value="2"/>
</dbReference>
<accession>A0A7X6N114</accession>
<sequence length="332" mass="36211">MTKIFAYGIREDEKPALQEWATAHPEIEIDFTSELLTPETAALAQGADGAVVYQQLDYTRDTLAALANVGVKSISLRNVGTDNIDFDAAREFGFKISNVPVYSPNAIAEHSIIQMSRLLRRTKPLDAKIAKHDLRWAPTIGREVRMQTVGVIGTGHIGQVAINILKGFGAKVIAFDPYQNDKLAAEGLYVNSLDELYAQADVISLYVPGVPANHHMINDESIAKMKDGVVIVNCSRGNLVDIDAIIAGLDNGKISDFAMDVYENEVGLFNEDWSGKEFPDAKIADLIARPNVLVTPHTAFYTTKAVEEMVHQSFDAAVAFAGGQTPETAVEY</sequence>
<feature type="domain" description="D-isomer specific 2-hydroxyacid dehydrogenase catalytic" evidence="5">
    <location>
        <begin position="9"/>
        <end position="330"/>
    </location>
</feature>
<name>A0A7X6N114_9LACO</name>
<dbReference type="Pfam" id="PF02826">
    <property type="entry name" value="2-Hacid_dh_C"/>
    <property type="match status" value="1"/>
</dbReference>
<dbReference type="InterPro" id="IPR029752">
    <property type="entry name" value="D-isomer_DH_CS1"/>
</dbReference>
<dbReference type="PROSITE" id="PS00065">
    <property type="entry name" value="D_2_HYDROXYACID_DH_1"/>
    <property type="match status" value="1"/>
</dbReference>
<dbReference type="PANTHER" id="PTHR43026:SF1">
    <property type="entry name" value="2-HYDROXYACID DEHYDROGENASE HOMOLOG 1-RELATED"/>
    <property type="match status" value="1"/>
</dbReference>
<dbReference type="InterPro" id="IPR006140">
    <property type="entry name" value="D-isomer_DH_NAD-bd"/>
</dbReference>
<proteinExistence type="inferred from homology"/>
<dbReference type="SUPFAM" id="SSF52283">
    <property type="entry name" value="Formate/glycerate dehydrogenase catalytic domain-like"/>
    <property type="match status" value="1"/>
</dbReference>
<evidence type="ECO:0000313" key="8">
    <source>
        <dbReference type="Proteomes" id="UP000549765"/>
    </source>
</evidence>
<organism evidence="7 8">
    <name type="scientific">Periweissella fabalis</name>
    <dbReference type="NCBI Taxonomy" id="1070421"/>
    <lineage>
        <taxon>Bacteria</taxon>
        <taxon>Bacillati</taxon>
        <taxon>Bacillota</taxon>
        <taxon>Bacilli</taxon>
        <taxon>Lactobacillales</taxon>
        <taxon>Lactobacillaceae</taxon>
        <taxon>Periweissella</taxon>
    </lineage>
</organism>
<dbReference type="InterPro" id="IPR058205">
    <property type="entry name" value="D-LDH-like"/>
</dbReference>
<feature type="domain" description="D-isomer specific 2-hydroxyacid dehydrogenase NAD-binding" evidence="6">
    <location>
        <begin position="114"/>
        <end position="299"/>
    </location>
</feature>
<keyword evidence="3" id="KW-0520">NAD</keyword>
<dbReference type="InterPro" id="IPR036291">
    <property type="entry name" value="NAD(P)-bd_dom_sf"/>
</dbReference>
<evidence type="ECO:0000256" key="4">
    <source>
        <dbReference type="RuleBase" id="RU003719"/>
    </source>
</evidence>
<dbReference type="EMBL" id="JAAXPN010000001">
    <property type="protein sequence ID" value="NKZ23302.1"/>
    <property type="molecule type" value="Genomic_DNA"/>
</dbReference>
<dbReference type="GO" id="GO:0008720">
    <property type="term" value="F:D-lactate dehydrogenase (NAD+) activity"/>
    <property type="evidence" value="ECO:0007669"/>
    <property type="project" value="TreeGrafter"/>
</dbReference>
<evidence type="ECO:0000259" key="5">
    <source>
        <dbReference type="Pfam" id="PF00389"/>
    </source>
</evidence>
<dbReference type="PANTHER" id="PTHR43026">
    <property type="entry name" value="2-HYDROXYACID DEHYDROGENASE HOMOLOG 1-RELATED"/>
    <property type="match status" value="1"/>
</dbReference>
<dbReference type="SUPFAM" id="SSF51735">
    <property type="entry name" value="NAD(P)-binding Rossmann-fold domains"/>
    <property type="match status" value="1"/>
</dbReference>
<gene>
    <name evidence="7" type="ORF">HF964_00525</name>
</gene>
<keyword evidence="2 4" id="KW-0560">Oxidoreductase</keyword>
<dbReference type="InterPro" id="IPR029753">
    <property type="entry name" value="D-isomer_DH_CS"/>
</dbReference>
<evidence type="ECO:0000256" key="1">
    <source>
        <dbReference type="ARBA" id="ARBA00005854"/>
    </source>
</evidence>
<keyword evidence="8" id="KW-1185">Reference proteome</keyword>
<evidence type="ECO:0000259" key="6">
    <source>
        <dbReference type="Pfam" id="PF02826"/>
    </source>
</evidence>
<dbReference type="Proteomes" id="UP000549765">
    <property type="component" value="Unassembled WGS sequence"/>
</dbReference>
<evidence type="ECO:0000256" key="3">
    <source>
        <dbReference type="ARBA" id="ARBA00023027"/>
    </source>
</evidence>
<dbReference type="RefSeq" id="WP_168721102.1">
    <property type="nucleotide sequence ID" value="NZ_JAAXPN010000001.1"/>
</dbReference>
<dbReference type="PROSITE" id="PS00671">
    <property type="entry name" value="D_2_HYDROXYACID_DH_3"/>
    <property type="match status" value="1"/>
</dbReference>
<dbReference type="InterPro" id="IPR006139">
    <property type="entry name" value="D-isomer_2_OHA_DH_cat_dom"/>
</dbReference>
<protein>
    <submittedName>
        <fullName evidence="7">D-2-hydroxyacid dehydrogenase</fullName>
    </submittedName>
</protein>
<evidence type="ECO:0000313" key="7">
    <source>
        <dbReference type="EMBL" id="NKZ23302.1"/>
    </source>
</evidence>
<dbReference type="CDD" id="cd12186">
    <property type="entry name" value="LDH"/>
    <property type="match status" value="1"/>
</dbReference>
<comment type="similarity">
    <text evidence="1 4">Belongs to the D-isomer specific 2-hydroxyacid dehydrogenase family.</text>
</comment>
<dbReference type="Pfam" id="PF00389">
    <property type="entry name" value="2-Hacid_dh"/>
    <property type="match status" value="1"/>
</dbReference>